<protein>
    <submittedName>
        <fullName evidence="1">Uncharacterized protein</fullName>
    </submittedName>
</protein>
<dbReference type="EMBL" id="KQ417623">
    <property type="protein sequence ID" value="KOF90994.1"/>
    <property type="molecule type" value="Genomic_DNA"/>
</dbReference>
<proteinExistence type="predicted"/>
<sequence length="147" mass="16331">MPGICTVLKEDLNTSCTEIMYSIPLTGLGYLEQLRDNMDQLHSTPMSTYGAPKSSVPNGLHKVKFVIIRCDASRKPLHLPYDGPYEVIHPGDKLKPAYLNIDSPVLIAQPPNGGCPEQVTLTPDDKHSSKSQVSTYMDRVVQTPYRF</sequence>
<evidence type="ECO:0000313" key="1">
    <source>
        <dbReference type="EMBL" id="KOF90994.1"/>
    </source>
</evidence>
<reference evidence="1" key="1">
    <citation type="submission" date="2015-07" db="EMBL/GenBank/DDBJ databases">
        <title>MeaNS - Measles Nucleotide Surveillance Program.</title>
        <authorList>
            <person name="Tran T."/>
            <person name="Druce J."/>
        </authorList>
    </citation>
    <scope>NUCLEOTIDE SEQUENCE</scope>
    <source>
        <strain evidence="1">UCB-OBI-ISO-001</strain>
        <tissue evidence="1">Gonad</tissue>
    </source>
</reference>
<organism evidence="1">
    <name type="scientific">Octopus bimaculoides</name>
    <name type="common">California two-spotted octopus</name>
    <dbReference type="NCBI Taxonomy" id="37653"/>
    <lineage>
        <taxon>Eukaryota</taxon>
        <taxon>Metazoa</taxon>
        <taxon>Spiralia</taxon>
        <taxon>Lophotrochozoa</taxon>
        <taxon>Mollusca</taxon>
        <taxon>Cephalopoda</taxon>
        <taxon>Coleoidea</taxon>
        <taxon>Octopodiformes</taxon>
        <taxon>Octopoda</taxon>
        <taxon>Incirrata</taxon>
        <taxon>Octopodidae</taxon>
        <taxon>Octopus</taxon>
    </lineage>
</organism>
<name>A0A0L8HP89_OCTBM</name>
<dbReference type="AlphaFoldDB" id="A0A0L8HP89"/>
<accession>A0A0L8HP89</accession>
<gene>
    <name evidence="1" type="ORF">OCBIM_22009919mg</name>
</gene>